<evidence type="ECO:0000313" key="2">
    <source>
        <dbReference type="Proteomes" id="UP000218505"/>
    </source>
</evidence>
<name>A0A290ZHE7_9PSEU</name>
<gene>
    <name evidence="1" type="ORF">CNX65_29475</name>
</gene>
<organism evidence="1 2">
    <name type="scientific">Actinosynnema pretiosum</name>
    <dbReference type="NCBI Taxonomy" id="42197"/>
    <lineage>
        <taxon>Bacteria</taxon>
        <taxon>Bacillati</taxon>
        <taxon>Actinomycetota</taxon>
        <taxon>Actinomycetes</taxon>
        <taxon>Pseudonocardiales</taxon>
        <taxon>Pseudonocardiaceae</taxon>
        <taxon>Actinosynnema</taxon>
    </lineage>
</organism>
<accession>A0A290ZHE7</accession>
<reference evidence="1" key="1">
    <citation type="submission" date="2017-09" db="EMBL/GenBank/DDBJ databases">
        <title>Complete Genome Sequence of ansamitocin-producing Bacterium Actinosynnema pretiosum X47.</title>
        <authorList>
            <person name="Cao G."/>
            <person name="Zong G."/>
            <person name="Zhong C."/>
            <person name="Fu J."/>
        </authorList>
    </citation>
    <scope>NUCLEOTIDE SEQUENCE [LARGE SCALE GENOMIC DNA]</scope>
    <source>
        <strain evidence="1">X47</strain>
    </source>
</reference>
<keyword evidence="2" id="KW-1185">Reference proteome</keyword>
<proteinExistence type="predicted"/>
<dbReference type="EMBL" id="CP023445">
    <property type="protein sequence ID" value="ATE58460.1"/>
    <property type="molecule type" value="Genomic_DNA"/>
</dbReference>
<dbReference type="AlphaFoldDB" id="A0A290ZHE7"/>
<protein>
    <submittedName>
        <fullName evidence="1">Uncharacterized protein</fullName>
    </submittedName>
</protein>
<dbReference type="Proteomes" id="UP000218505">
    <property type="component" value="Chromosome"/>
</dbReference>
<dbReference type="KEGG" id="apre:CNX65_29475"/>
<evidence type="ECO:0000313" key="1">
    <source>
        <dbReference type="EMBL" id="ATE58460.1"/>
    </source>
</evidence>
<sequence length="97" mass="10298">MGQEAREQAPRPFAVVYEIGDREDCEVAAYGLAFPDRAETTAVDDGHHTRSGSVEHALALYARFAAAENLRAHLVWLDGDAGGGAVAQDLASSSRNA</sequence>